<dbReference type="AlphaFoldDB" id="L7ERL6"/>
<feature type="region of interest" description="Disordered" evidence="1">
    <location>
        <begin position="1"/>
        <end position="26"/>
    </location>
</feature>
<proteinExistence type="predicted"/>
<accession>L7ERL6</accession>
<organism evidence="2 3">
    <name type="scientific">Streptomyces turgidiscabies (strain Car8)</name>
    <dbReference type="NCBI Taxonomy" id="698760"/>
    <lineage>
        <taxon>Bacteria</taxon>
        <taxon>Bacillati</taxon>
        <taxon>Actinomycetota</taxon>
        <taxon>Actinomycetes</taxon>
        <taxon>Kitasatosporales</taxon>
        <taxon>Streptomycetaceae</taxon>
        <taxon>Streptomyces</taxon>
    </lineage>
</organism>
<gene>
    <name evidence="2" type="ORF">STRTUCAR8_06707</name>
</gene>
<evidence type="ECO:0000313" key="3">
    <source>
        <dbReference type="Proteomes" id="UP000010931"/>
    </source>
</evidence>
<sequence>MRPGGVRRSPVPFRCGASGGPARSRTCASLTAGRGVLGAGAES</sequence>
<dbReference type="PATRIC" id="fig|698760.3.peg.9676"/>
<dbReference type="EMBL" id="AEJB01000689">
    <property type="protein sequence ID" value="ELP61371.1"/>
    <property type="molecule type" value="Genomic_DNA"/>
</dbReference>
<evidence type="ECO:0000313" key="2">
    <source>
        <dbReference type="EMBL" id="ELP61371.1"/>
    </source>
</evidence>
<comment type="caution">
    <text evidence="2">The sequence shown here is derived from an EMBL/GenBank/DDBJ whole genome shotgun (WGS) entry which is preliminary data.</text>
</comment>
<evidence type="ECO:0000256" key="1">
    <source>
        <dbReference type="SAM" id="MobiDB-lite"/>
    </source>
</evidence>
<name>L7ERL6_STRT8</name>
<protein>
    <submittedName>
        <fullName evidence="2">Uncharacterized protein</fullName>
    </submittedName>
</protein>
<keyword evidence="3" id="KW-1185">Reference proteome</keyword>
<reference evidence="2 3" key="1">
    <citation type="journal article" date="2011" name="Plasmid">
        <title>Streptomyces turgidiscabies Car8 contains a modular pathogenicity island that shares virulence genes with other actinobacterial plant pathogens.</title>
        <authorList>
            <person name="Huguet-Tapia J.C."/>
            <person name="Badger J.H."/>
            <person name="Loria R."/>
            <person name="Pettis G.S."/>
        </authorList>
    </citation>
    <scope>NUCLEOTIDE SEQUENCE [LARGE SCALE GENOMIC DNA]</scope>
    <source>
        <strain evidence="2 3">Car8</strain>
    </source>
</reference>
<dbReference type="Proteomes" id="UP000010931">
    <property type="component" value="Unassembled WGS sequence"/>
</dbReference>